<evidence type="ECO:0000313" key="11">
    <source>
        <dbReference type="EMBL" id="MDV5087633.1"/>
    </source>
</evidence>
<evidence type="ECO:0000256" key="5">
    <source>
        <dbReference type="ARBA" id="ARBA00022692"/>
    </source>
</evidence>
<dbReference type="SUPFAM" id="SSF161098">
    <property type="entry name" value="MetI-like"/>
    <property type="match status" value="1"/>
</dbReference>
<proteinExistence type="inferred from homology"/>
<organism evidence="11 12">
    <name type="scientific">Veillonella absiana</name>
    <dbReference type="NCBI Taxonomy" id="3079305"/>
    <lineage>
        <taxon>Bacteria</taxon>
        <taxon>Bacillati</taxon>
        <taxon>Bacillota</taxon>
        <taxon>Negativicutes</taxon>
        <taxon>Veillonellales</taxon>
        <taxon>Veillonellaceae</taxon>
        <taxon>Veillonella</taxon>
    </lineage>
</organism>
<evidence type="ECO:0000313" key="12">
    <source>
        <dbReference type="Proteomes" id="UP001272515"/>
    </source>
</evidence>
<dbReference type="InterPro" id="IPR011864">
    <property type="entry name" value="Phosphate_PstC"/>
</dbReference>
<dbReference type="PROSITE" id="PS50928">
    <property type="entry name" value="ABC_TM1"/>
    <property type="match status" value="1"/>
</dbReference>
<feature type="transmembrane region" description="Helical" evidence="8">
    <location>
        <begin position="152"/>
        <end position="175"/>
    </location>
</feature>
<evidence type="ECO:0000256" key="8">
    <source>
        <dbReference type="RuleBase" id="RU363032"/>
    </source>
</evidence>
<dbReference type="CDD" id="cd06261">
    <property type="entry name" value="TM_PBP2"/>
    <property type="match status" value="1"/>
</dbReference>
<dbReference type="Proteomes" id="UP001272515">
    <property type="component" value="Unassembled WGS sequence"/>
</dbReference>
<reference evidence="11 12" key="1">
    <citation type="submission" date="2023-10" db="EMBL/GenBank/DDBJ databases">
        <title>Veillonella sp. nov., isolated from a pig farm feces dump.</title>
        <authorList>
            <person name="Chang Y.-H."/>
        </authorList>
    </citation>
    <scope>NUCLEOTIDE SEQUENCE [LARGE SCALE GENOMIC DNA]</scope>
    <source>
        <strain evidence="11 12">YH-vei2233</strain>
    </source>
</reference>
<dbReference type="InterPro" id="IPR035906">
    <property type="entry name" value="MetI-like_sf"/>
</dbReference>
<evidence type="ECO:0000256" key="9">
    <source>
        <dbReference type="RuleBase" id="RU363054"/>
    </source>
</evidence>
<dbReference type="InterPro" id="IPR051124">
    <property type="entry name" value="Phosphate_Transport_Permease"/>
</dbReference>
<dbReference type="PANTHER" id="PTHR30425">
    <property type="entry name" value="PHOSPHATE TRANSPORT SYSTEM PERMEASE PROTEIN PST"/>
    <property type="match status" value="1"/>
</dbReference>
<feature type="transmembrane region" description="Helical" evidence="8">
    <location>
        <begin position="209"/>
        <end position="231"/>
    </location>
</feature>
<feature type="transmembrane region" description="Helical" evidence="8">
    <location>
        <begin position="119"/>
        <end position="140"/>
    </location>
</feature>
<dbReference type="EMBL" id="JAWJZB010000002">
    <property type="protein sequence ID" value="MDV5087633.1"/>
    <property type="molecule type" value="Genomic_DNA"/>
</dbReference>
<keyword evidence="5 8" id="KW-0812">Transmembrane</keyword>
<dbReference type="InterPro" id="IPR000515">
    <property type="entry name" value="MetI-like"/>
</dbReference>
<comment type="caution">
    <text evidence="11">The sequence shown here is derived from an EMBL/GenBank/DDBJ whole genome shotgun (WGS) entry which is preliminary data.</text>
</comment>
<feature type="domain" description="ABC transmembrane type-1" evidence="10">
    <location>
        <begin position="76"/>
        <end position="286"/>
    </location>
</feature>
<evidence type="ECO:0000259" key="10">
    <source>
        <dbReference type="PROSITE" id="PS50928"/>
    </source>
</evidence>
<comment type="function">
    <text evidence="9">Part of the binding-protein-dependent transport system for phosphate; probably responsible for the translocation of the substrate across the membrane.</text>
</comment>
<evidence type="ECO:0000256" key="4">
    <source>
        <dbReference type="ARBA" id="ARBA00022475"/>
    </source>
</evidence>
<dbReference type="Gene3D" id="1.10.3720.10">
    <property type="entry name" value="MetI-like"/>
    <property type="match status" value="1"/>
</dbReference>
<keyword evidence="12" id="KW-1185">Reference proteome</keyword>
<keyword evidence="6 8" id="KW-1133">Transmembrane helix</keyword>
<comment type="subcellular location">
    <subcellularLocation>
        <location evidence="1 8">Cell membrane</location>
        <topology evidence="1 8">Multi-pass membrane protein</topology>
    </subcellularLocation>
</comment>
<evidence type="ECO:0000256" key="7">
    <source>
        <dbReference type="ARBA" id="ARBA00023136"/>
    </source>
</evidence>
<keyword evidence="7 8" id="KW-0472">Membrane</keyword>
<dbReference type="PANTHER" id="PTHR30425:SF2">
    <property type="entry name" value="ABC TRANSPORTER PERMEASE PROTEIN YQGH-RELATED"/>
    <property type="match status" value="1"/>
</dbReference>
<gene>
    <name evidence="11" type="primary">pstC</name>
    <name evidence="11" type="ORF">RVY80_02045</name>
</gene>
<keyword evidence="3 8" id="KW-0813">Transport</keyword>
<dbReference type="Pfam" id="PF00528">
    <property type="entry name" value="BPD_transp_1"/>
    <property type="match status" value="1"/>
</dbReference>
<evidence type="ECO:0000256" key="3">
    <source>
        <dbReference type="ARBA" id="ARBA00022448"/>
    </source>
</evidence>
<comment type="similarity">
    <text evidence="2 9">Belongs to the binding-protein-dependent transport system permease family. CysTW subfamily.</text>
</comment>
<feature type="transmembrane region" description="Helical" evidence="8">
    <location>
        <begin position="12"/>
        <end position="36"/>
    </location>
</feature>
<feature type="transmembrane region" description="Helical" evidence="8">
    <location>
        <begin position="72"/>
        <end position="99"/>
    </location>
</feature>
<accession>A0ABU3Z6T7</accession>
<keyword evidence="4 9" id="KW-1003">Cell membrane</keyword>
<name>A0ABU3Z6T7_9FIRM</name>
<evidence type="ECO:0000256" key="6">
    <source>
        <dbReference type="ARBA" id="ARBA00022989"/>
    </source>
</evidence>
<evidence type="ECO:0000256" key="1">
    <source>
        <dbReference type="ARBA" id="ARBA00004651"/>
    </source>
</evidence>
<dbReference type="NCBIfam" id="TIGR02138">
    <property type="entry name" value="phosphate_pstC"/>
    <property type="match status" value="1"/>
</dbReference>
<dbReference type="RefSeq" id="WP_295190956.1">
    <property type="nucleotide sequence ID" value="NZ_JAWJZA010000005.1"/>
</dbReference>
<feature type="transmembrane region" description="Helical" evidence="8">
    <location>
        <begin position="267"/>
        <end position="290"/>
    </location>
</feature>
<evidence type="ECO:0000256" key="2">
    <source>
        <dbReference type="ARBA" id="ARBA00007069"/>
    </source>
</evidence>
<keyword evidence="9" id="KW-0592">Phosphate transport</keyword>
<protein>
    <recommendedName>
        <fullName evidence="9">Phosphate transport system permease protein</fullName>
    </recommendedName>
</protein>
<sequence length="298" mass="31462">MKKSTMVQDNAFRYVVSVGALLMIGITFAIGAFLLWRGSATFTQYGHSVMEFLFSTAWAPADDTVGGGKVGAGIFIIGSLISCGLALLISTPFSIGAALFMTEISPRLGKTLLQPTVEIFVGIPSVVYGWLGLTILVPWIKEVFNLQFGFSVLAAAIVLAVMIFPTITSIAADAIQSVPKSFRQAGYGLGATRWQVIYQIVLPSAKSGIMTGIVLGLARAFGEALAVAMVIGKTKALPDSLLAPTTNLTSAIASDMGGAMEGSEYNMALWTMALLLFIISALCIVTIHALGKKESIHD</sequence>